<dbReference type="EMBL" id="SPHZ02000010">
    <property type="protein sequence ID" value="KAF0897033.1"/>
    <property type="molecule type" value="Genomic_DNA"/>
</dbReference>
<dbReference type="AlphaFoldDB" id="A0A6G1CBM4"/>
<evidence type="ECO:0000313" key="2">
    <source>
        <dbReference type="Proteomes" id="UP000479710"/>
    </source>
</evidence>
<keyword evidence="2" id="KW-1185">Reference proteome</keyword>
<name>A0A6G1CBM4_9ORYZ</name>
<comment type="caution">
    <text evidence="1">The sequence shown here is derived from an EMBL/GenBank/DDBJ whole genome shotgun (WGS) entry which is preliminary data.</text>
</comment>
<evidence type="ECO:0000313" key="1">
    <source>
        <dbReference type="EMBL" id="KAF0897033.1"/>
    </source>
</evidence>
<gene>
    <name evidence="1" type="ORF">E2562_031331</name>
</gene>
<accession>A0A6G1CBM4</accession>
<dbReference type="Proteomes" id="UP000479710">
    <property type="component" value="Unassembled WGS sequence"/>
</dbReference>
<protein>
    <submittedName>
        <fullName evidence="1">Uncharacterized protein</fullName>
    </submittedName>
</protein>
<sequence>MATFPRDHHRAPIHSSIISVLAATADIVANPLTPEVVAADPLALETSCLVEGLRVWLKVIRSPTKIGCAVHF</sequence>
<reference evidence="1 2" key="1">
    <citation type="submission" date="2019-11" db="EMBL/GenBank/DDBJ databases">
        <title>Whole genome sequence of Oryza granulata.</title>
        <authorList>
            <person name="Li W."/>
        </authorList>
    </citation>
    <scope>NUCLEOTIDE SEQUENCE [LARGE SCALE GENOMIC DNA]</scope>
    <source>
        <strain evidence="2">cv. Menghai</strain>
        <tissue evidence="1">Leaf</tissue>
    </source>
</reference>
<organism evidence="1 2">
    <name type="scientific">Oryza meyeriana var. granulata</name>
    <dbReference type="NCBI Taxonomy" id="110450"/>
    <lineage>
        <taxon>Eukaryota</taxon>
        <taxon>Viridiplantae</taxon>
        <taxon>Streptophyta</taxon>
        <taxon>Embryophyta</taxon>
        <taxon>Tracheophyta</taxon>
        <taxon>Spermatophyta</taxon>
        <taxon>Magnoliopsida</taxon>
        <taxon>Liliopsida</taxon>
        <taxon>Poales</taxon>
        <taxon>Poaceae</taxon>
        <taxon>BOP clade</taxon>
        <taxon>Oryzoideae</taxon>
        <taxon>Oryzeae</taxon>
        <taxon>Oryzinae</taxon>
        <taxon>Oryza</taxon>
        <taxon>Oryza meyeriana</taxon>
    </lineage>
</organism>
<proteinExistence type="predicted"/>